<dbReference type="EC" id="3.5.1.52" evidence="5"/>
<evidence type="ECO:0000313" key="19">
    <source>
        <dbReference type="Proteomes" id="UP000308365"/>
    </source>
</evidence>
<dbReference type="GO" id="GO:0046872">
    <property type="term" value="F:metal ion binding"/>
    <property type="evidence" value="ECO:0007669"/>
    <property type="project" value="UniProtKB-KW"/>
</dbReference>
<reference evidence="19" key="1">
    <citation type="journal article" date="2019" name="IScience">
        <title>Narwhal Genome Reveals Long-Term Low Genetic Diversity despite Current Large Abundance Size.</title>
        <authorList>
            <person name="Westbury M.V."/>
            <person name="Petersen B."/>
            <person name="Garde E."/>
            <person name="Heide-Jorgensen M.P."/>
            <person name="Lorenzen E.D."/>
        </authorList>
    </citation>
    <scope>NUCLEOTIDE SEQUENCE [LARGE SCALE GENOMIC DNA]</scope>
</reference>
<evidence type="ECO:0000256" key="7">
    <source>
        <dbReference type="ARBA" id="ARBA00022490"/>
    </source>
</evidence>
<dbReference type="Gene3D" id="1.20.58.2190">
    <property type="match status" value="1"/>
</dbReference>
<dbReference type="FunFam" id="1.20.58.2190:FF:000001">
    <property type="entry name" value="peptide-N(4)-(N-acetyl-beta- glucosaminyl)asparagine amidase"/>
    <property type="match status" value="1"/>
</dbReference>
<sequence>PAPAHRPAAERGELRRLLRAHAVRAGRGGGVTAARSSMAAAALGSSCGSASPAVAELCQNTPETFLEASKLLLTYADNILRNPNDEKYRSIRIGNTTFSTRLLPVRGAVECLFEMGFEEVTTGDSVILKALQSNIQHVLVYENLAVQEKVLACIPVQELKRRSQEKLSRARKLDKGTNVSEEDFLLLELLHWFKEEFFHWVDDILCSKCGGQTKSRGESLFPSDDERKWGANRVEDHYCDTCQFSNRFPRYNNPEKLLETRCGRCGEWANCFTLCCRALGFEARYVWDYTDHVWTEVYSPSQQRWLHCDACEDVCDKPLLYEIGWGKKLSYIIAFSKDEVVDVTWRYSCKHEEVISRRTEIKEELLRETINILNKQRQISLSENRRKELLQRIIVELVEFISPKSPKPGELGGRISGSLAWRVARGETDPESKETLFIPSENEKISKQLHLCYNIVKNHYVRISSNNQTISGWENGVWRMESIFRKVETDWNMVYLTRKEGSSYAYISWKFECGSVGLNVDNISIRTSSQTFETGTVQWKLRSDAAQVELAGGKHLTGEVIMKCVFSTLKDKILRSYHDFSGATEVILEAELSRGDGVVAWQHTQLFRQSLNDPEENCLEIIIKFSDL</sequence>
<keyword evidence="10" id="KW-0862">Zinc</keyword>
<dbReference type="FunFam" id="2.60.120.1020:FF:000001">
    <property type="entry name" value="Peptide-N(4)-(N-acetyl-beta-glucosaminyl)asparagine amidase"/>
    <property type="match status" value="1"/>
</dbReference>
<name>A0A4U1FEV2_MONMO</name>
<comment type="caution">
    <text evidence="18">The sequence shown here is derived from an EMBL/GenBank/DDBJ whole genome shotgun (WGS) entry which is preliminary data.</text>
</comment>
<dbReference type="Pfam" id="PF01841">
    <property type="entry name" value="Transglut_core"/>
    <property type="match status" value="1"/>
</dbReference>
<dbReference type="InterPro" id="IPR038765">
    <property type="entry name" value="Papain-like_cys_pep_sf"/>
</dbReference>
<dbReference type="InterPro" id="IPR050883">
    <property type="entry name" value="PNGase"/>
</dbReference>
<dbReference type="InterPro" id="IPR002931">
    <property type="entry name" value="Transglutaminase-like"/>
</dbReference>
<protein>
    <recommendedName>
        <fullName evidence="6">Peptide-N(4)-(N-acetyl-beta-glucosaminyl)asparagine amidase</fullName>
        <ecNumber evidence="5">3.5.1.52</ecNumber>
    </recommendedName>
    <alternativeName>
        <fullName evidence="13">N-glycanase 1</fullName>
    </alternativeName>
    <alternativeName>
        <fullName evidence="14">Peptide:N-glycanase</fullName>
    </alternativeName>
</protein>
<evidence type="ECO:0000256" key="1">
    <source>
        <dbReference type="ARBA" id="ARBA00001650"/>
    </source>
</evidence>
<dbReference type="SMART" id="SM00460">
    <property type="entry name" value="TGc"/>
    <property type="match status" value="1"/>
</dbReference>
<evidence type="ECO:0000256" key="3">
    <source>
        <dbReference type="ARBA" id="ARBA00004496"/>
    </source>
</evidence>
<dbReference type="Pfam" id="PF09409">
    <property type="entry name" value="PUB"/>
    <property type="match status" value="1"/>
</dbReference>
<dbReference type="PANTHER" id="PTHR12143">
    <property type="entry name" value="PEPTIDE N-GLYCANASE PNGASE -RELATED"/>
    <property type="match status" value="1"/>
</dbReference>
<proteinExistence type="inferred from homology"/>
<evidence type="ECO:0000256" key="15">
    <source>
        <dbReference type="ARBA" id="ARBA00065248"/>
    </source>
</evidence>
<keyword evidence="11" id="KW-0007">Acetylation</keyword>
<dbReference type="SUPFAM" id="SSF49785">
    <property type="entry name" value="Galactose-binding domain-like"/>
    <property type="match status" value="1"/>
</dbReference>
<comment type="similarity">
    <text evidence="4 16">Belongs to the transglutaminase-like superfamily. PNGase family.</text>
</comment>
<dbReference type="InterPro" id="IPR036339">
    <property type="entry name" value="PUB-like_dom_sf"/>
</dbReference>
<dbReference type="SMART" id="SM00613">
    <property type="entry name" value="PAW"/>
    <property type="match status" value="1"/>
</dbReference>
<dbReference type="GO" id="GO:0005634">
    <property type="term" value="C:nucleus"/>
    <property type="evidence" value="ECO:0007669"/>
    <property type="project" value="TreeGrafter"/>
</dbReference>
<evidence type="ECO:0000256" key="11">
    <source>
        <dbReference type="ARBA" id="ARBA00022990"/>
    </source>
</evidence>
<keyword evidence="7" id="KW-0963">Cytoplasm</keyword>
<keyword evidence="8" id="KW-0479">Metal-binding</keyword>
<evidence type="ECO:0000256" key="2">
    <source>
        <dbReference type="ARBA" id="ARBA00001947"/>
    </source>
</evidence>
<dbReference type="SUPFAM" id="SSF143503">
    <property type="entry name" value="PUG domain-like"/>
    <property type="match status" value="1"/>
</dbReference>
<dbReference type="EMBL" id="RWIC01000176">
    <property type="protein sequence ID" value="TKC48124.1"/>
    <property type="molecule type" value="Genomic_DNA"/>
</dbReference>
<comment type="cofactor">
    <cofactor evidence="2">
        <name>Zn(2+)</name>
        <dbReference type="ChEBI" id="CHEBI:29105"/>
    </cofactor>
</comment>
<dbReference type="SUPFAM" id="SSF54001">
    <property type="entry name" value="Cysteine proteinases"/>
    <property type="match status" value="1"/>
</dbReference>
<accession>A0A4U1FEV2</accession>
<evidence type="ECO:0000256" key="12">
    <source>
        <dbReference type="ARBA" id="ARBA00024870"/>
    </source>
</evidence>
<organism evidence="18 19">
    <name type="scientific">Monodon monoceros</name>
    <name type="common">Narwhal</name>
    <name type="synonym">Ceratodon monodon</name>
    <dbReference type="NCBI Taxonomy" id="40151"/>
    <lineage>
        <taxon>Eukaryota</taxon>
        <taxon>Metazoa</taxon>
        <taxon>Chordata</taxon>
        <taxon>Craniata</taxon>
        <taxon>Vertebrata</taxon>
        <taxon>Euteleostomi</taxon>
        <taxon>Mammalia</taxon>
        <taxon>Eutheria</taxon>
        <taxon>Laurasiatheria</taxon>
        <taxon>Artiodactyla</taxon>
        <taxon>Whippomorpha</taxon>
        <taxon>Cetacea</taxon>
        <taxon>Odontoceti</taxon>
        <taxon>Monodontidae</taxon>
        <taxon>Monodon</taxon>
    </lineage>
</organism>
<feature type="non-terminal residue" evidence="18">
    <location>
        <position position="1"/>
    </location>
</feature>
<comment type="subcellular location">
    <subcellularLocation>
        <location evidence="3">Cytoplasm</location>
    </subcellularLocation>
</comment>
<comment type="function">
    <text evidence="12">Specifically deglycosylates the denatured form of N-linked glycoproteins in the cytoplasm and assists their proteasome-mediated degradation. Cleaves the beta-aspartyl-glucosamine (GlcNAc) of the glycan and the amide side chain of Asn, converting Asn to Asp. Prefers proteins containing high-mannose over those bearing complex type oligosaccharides. Can recognize misfolded proteins in the endoplasmic reticulum that are exported to the cytosol to be destroyed and deglycosylate them, while it has no activity toward native proteins. Deglycosylation is a prerequisite for subsequent proteasome-mediated degradation of some, but not all, misfolded glycoproteins.</text>
</comment>
<evidence type="ECO:0000256" key="13">
    <source>
        <dbReference type="ARBA" id="ARBA00029604"/>
    </source>
</evidence>
<dbReference type="InterPro" id="IPR008979">
    <property type="entry name" value="Galactose-bd-like_sf"/>
</dbReference>
<evidence type="ECO:0000256" key="16">
    <source>
        <dbReference type="PROSITE-ProRule" id="PRU00731"/>
    </source>
</evidence>
<dbReference type="FunFam" id="2.20.25.10:FF:000011">
    <property type="entry name" value="peptide-N(4)-(N-acetyl-beta- glucosaminyl)asparagine amidase"/>
    <property type="match status" value="1"/>
</dbReference>
<comment type="catalytic activity">
    <reaction evidence="1">
        <text>Hydrolysis of an N(4)-(acetyl-beta-D-glucosaminyl)asparagine residue in which the glucosamine residue may be further glycosylated, to yield a (substituted) N-acetyl-beta-D-glucosaminylamine and a peptide containing an aspartate residue.</text>
        <dbReference type="EC" id="3.5.1.52"/>
    </reaction>
</comment>
<dbReference type="InterPro" id="IPR006588">
    <property type="entry name" value="Peptide_N_glycanase_PAW_dom"/>
</dbReference>
<evidence type="ECO:0000259" key="17">
    <source>
        <dbReference type="PROSITE" id="PS51398"/>
    </source>
</evidence>
<dbReference type="FunFam" id="3.10.620.30:FF:000001">
    <property type="entry name" value="peptide-N(4)-(N-acetyl-beta- glucosaminyl)asparagine amidase"/>
    <property type="match status" value="1"/>
</dbReference>
<evidence type="ECO:0000256" key="14">
    <source>
        <dbReference type="ARBA" id="ARBA00032901"/>
    </source>
</evidence>
<dbReference type="GO" id="GO:0005829">
    <property type="term" value="C:cytosol"/>
    <property type="evidence" value="ECO:0007669"/>
    <property type="project" value="TreeGrafter"/>
</dbReference>
<dbReference type="AlphaFoldDB" id="A0A4U1FEV2"/>
<evidence type="ECO:0000256" key="4">
    <source>
        <dbReference type="ARBA" id="ARBA00009390"/>
    </source>
</evidence>
<dbReference type="Gene3D" id="2.60.120.1020">
    <property type="entry name" value="Peptide N glycanase, PAW domain"/>
    <property type="match status" value="1"/>
</dbReference>
<evidence type="ECO:0000256" key="6">
    <source>
        <dbReference type="ARBA" id="ARBA00018546"/>
    </source>
</evidence>
<gene>
    <name evidence="18" type="ORF">EI555_003698</name>
</gene>
<evidence type="ECO:0000256" key="9">
    <source>
        <dbReference type="ARBA" id="ARBA00022801"/>
    </source>
</evidence>
<evidence type="ECO:0000256" key="8">
    <source>
        <dbReference type="ARBA" id="ARBA00022723"/>
    </source>
</evidence>
<evidence type="ECO:0000313" key="18">
    <source>
        <dbReference type="EMBL" id="TKC48124.1"/>
    </source>
</evidence>
<evidence type="ECO:0000256" key="5">
    <source>
        <dbReference type="ARBA" id="ARBA00012158"/>
    </source>
</evidence>
<dbReference type="Pfam" id="PF04721">
    <property type="entry name" value="PAW"/>
    <property type="match status" value="1"/>
</dbReference>
<dbReference type="Gene3D" id="3.10.620.30">
    <property type="match status" value="1"/>
</dbReference>
<dbReference type="GO" id="GO:0000224">
    <property type="term" value="F:peptide-N4-(N-acetyl-beta-glucosaminyl)asparagine amidase activity"/>
    <property type="evidence" value="ECO:0007669"/>
    <property type="project" value="UniProtKB-EC"/>
</dbReference>
<dbReference type="PANTHER" id="PTHR12143:SF19">
    <property type="entry name" value="PEPTIDE-N(4)-(N-ACETYL-BETA-GLUCOSAMINYL)ASPARAGINE AMIDASE"/>
    <property type="match status" value="1"/>
</dbReference>
<dbReference type="PROSITE" id="PS51398">
    <property type="entry name" value="PAW"/>
    <property type="match status" value="1"/>
</dbReference>
<feature type="domain" description="PAW" evidence="17">
    <location>
        <begin position="410"/>
        <end position="628"/>
    </location>
</feature>
<dbReference type="GO" id="GO:0006516">
    <property type="term" value="P:glycoprotein catabolic process"/>
    <property type="evidence" value="ECO:0007669"/>
    <property type="project" value="InterPro"/>
</dbReference>
<dbReference type="SMART" id="SM00580">
    <property type="entry name" value="PUG"/>
    <property type="match status" value="1"/>
</dbReference>
<dbReference type="Proteomes" id="UP000308365">
    <property type="component" value="Unassembled WGS sequence"/>
</dbReference>
<keyword evidence="9" id="KW-0378">Hydrolase</keyword>
<dbReference type="Gene3D" id="2.20.25.10">
    <property type="match status" value="1"/>
</dbReference>
<dbReference type="InterPro" id="IPR038680">
    <property type="entry name" value="PAW_sf"/>
</dbReference>
<comment type="subunit">
    <text evidence="15">Component of a complex required to couple retrotranslocation, ubiquitination and deglycosylation composed of NGLY1, SAKS1, AMFR, VCP and RAD23B. Interacts with the proteasome components RAD23B and PSMC1. Interacts with directly with VCP. Interacts with DERL1, bringing it close to the endoplasmic reticulum membrane. Interacts with SAKS1.</text>
</comment>
<dbReference type="InterPro" id="IPR018997">
    <property type="entry name" value="PUB_domain"/>
</dbReference>
<evidence type="ECO:0000256" key="10">
    <source>
        <dbReference type="ARBA" id="ARBA00022833"/>
    </source>
</evidence>